<dbReference type="InterPro" id="IPR001638">
    <property type="entry name" value="Solute-binding_3/MltF_N"/>
</dbReference>
<protein>
    <submittedName>
        <fullName evidence="3">ABC transporter substrate-binding protein</fullName>
    </submittedName>
</protein>
<keyword evidence="4" id="KW-1185">Reference proteome</keyword>
<gene>
    <name evidence="3" type="ORF">I4Q42_04270</name>
</gene>
<comment type="caution">
    <text evidence="3">The sequence shown here is derived from an EMBL/GenBank/DDBJ whole genome shotgun (WGS) entry which is preliminary data.</text>
</comment>
<dbReference type="Pfam" id="PF09084">
    <property type="entry name" value="NMT1"/>
    <property type="match status" value="1"/>
</dbReference>
<dbReference type="PROSITE" id="PS51257">
    <property type="entry name" value="PROKAR_LIPOPROTEIN"/>
    <property type="match status" value="1"/>
</dbReference>
<dbReference type="RefSeq" id="WP_198574824.1">
    <property type="nucleotide sequence ID" value="NZ_JADWOX010000002.1"/>
</dbReference>
<accession>A0ABS0ST87</accession>
<dbReference type="PANTHER" id="PTHR30024">
    <property type="entry name" value="ALIPHATIC SULFONATES-BINDING PROTEIN-RELATED"/>
    <property type="match status" value="1"/>
</dbReference>
<dbReference type="SUPFAM" id="SSF53850">
    <property type="entry name" value="Periplasmic binding protein-like II"/>
    <property type="match status" value="1"/>
</dbReference>
<dbReference type="InterPro" id="IPR015168">
    <property type="entry name" value="SsuA/THI5"/>
</dbReference>
<comment type="similarity">
    <text evidence="1">Belongs to the bacterial solute-binding protein SsuA/TauA family.</text>
</comment>
<dbReference type="Proteomes" id="UP000639859">
    <property type="component" value="Unassembled WGS sequence"/>
</dbReference>
<dbReference type="PANTHER" id="PTHR30024:SF48">
    <property type="entry name" value="ABC TRANSPORTER SUBSTRATE-BINDING PROTEIN"/>
    <property type="match status" value="1"/>
</dbReference>
<sequence length="308" mass="32083">MTIQLSRRSILSAPLLLAACKRSPLAVLRVGALTGPMRATLEASGALAGAPYEIAWSSFATGQEVLEAMAAGTVDVTTTGDASFQFAYQAGKAIKAVQAQRAEDVAGASGVLVPKTSAIRGPADLKGKKIAVPRGSAGHFLVLRALAKAGLTPADVDWAFLSPAEGKAALGAGAIDGWATWPPFIAAALLHDPVRLGVDGLGLVRNYLLQVASEQAIAERRPLLKDYLRRVRDAAAWTNDHPTVAAKALAQTTGAPEDVASYTVDRQHWRPAPLDADFVAYQSGLAATFRDAGSLAADRPVSHAFSAL</sequence>
<evidence type="ECO:0000313" key="4">
    <source>
        <dbReference type="Proteomes" id="UP000639859"/>
    </source>
</evidence>
<feature type="domain" description="Solute-binding protein family 3/N-terminal" evidence="2">
    <location>
        <begin position="27"/>
        <end position="231"/>
    </location>
</feature>
<dbReference type="EMBL" id="JADWOX010000002">
    <property type="protein sequence ID" value="MBI1682880.1"/>
    <property type="molecule type" value="Genomic_DNA"/>
</dbReference>
<organism evidence="3 4">
    <name type="scientific">Caulobacter hibisci</name>
    <dbReference type="NCBI Taxonomy" id="2035993"/>
    <lineage>
        <taxon>Bacteria</taxon>
        <taxon>Pseudomonadati</taxon>
        <taxon>Pseudomonadota</taxon>
        <taxon>Alphaproteobacteria</taxon>
        <taxon>Caulobacterales</taxon>
        <taxon>Caulobacteraceae</taxon>
        <taxon>Caulobacter</taxon>
    </lineage>
</organism>
<name>A0ABS0ST87_9CAUL</name>
<evidence type="ECO:0000313" key="3">
    <source>
        <dbReference type="EMBL" id="MBI1682880.1"/>
    </source>
</evidence>
<evidence type="ECO:0000259" key="2">
    <source>
        <dbReference type="SMART" id="SM00062"/>
    </source>
</evidence>
<proteinExistence type="inferred from homology"/>
<evidence type="ECO:0000256" key="1">
    <source>
        <dbReference type="ARBA" id="ARBA00010742"/>
    </source>
</evidence>
<dbReference type="Gene3D" id="3.40.190.10">
    <property type="entry name" value="Periplasmic binding protein-like II"/>
    <property type="match status" value="2"/>
</dbReference>
<reference evidence="3 4" key="1">
    <citation type="submission" date="2020-11" db="EMBL/GenBank/DDBJ databases">
        <title>genome sequence of strain KACC 18849.</title>
        <authorList>
            <person name="Gao J."/>
            <person name="Zhang X."/>
        </authorList>
    </citation>
    <scope>NUCLEOTIDE SEQUENCE [LARGE SCALE GENOMIC DNA]</scope>
    <source>
        <strain evidence="3 4">KACC 18849</strain>
    </source>
</reference>
<dbReference type="SMART" id="SM00062">
    <property type="entry name" value="PBPb"/>
    <property type="match status" value="1"/>
</dbReference>